<evidence type="ECO:0000313" key="2">
    <source>
        <dbReference type="EMBL" id="KAK9016644.1"/>
    </source>
</evidence>
<dbReference type="InterPro" id="IPR001810">
    <property type="entry name" value="F-box_dom"/>
</dbReference>
<dbReference type="SMART" id="SM00256">
    <property type="entry name" value="FBOX"/>
    <property type="match status" value="1"/>
</dbReference>
<feature type="domain" description="F-box" evidence="1">
    <location>
        <begin position="45"/>
        <end position="85"/>
    </location>
</feature>
<reference evidence="2 3" key="1">
    <citation type="journal article" date="2024" name="G3 (Bethesda)">
        <title>Genome assembly of Hibiscus sabdariffa L. provides insights into metabolisms of medicinal natural products.</title>
        <authorList>
            <person name="Kim T."/>
        </authorList>
    </citation>
    <scope>NUCLEOTIDE SEQUENCE [LARGE SCALE GENOMIC DNA]</scope>
    <source>
        <strain evidence="2">TK-2024</strain>
        <tissue evidence="2">Old leaves</tissue>
    </source>
</reference>
<proteinExistence type="predicted"/>
<dbReference type="Gene3D" id="1.20.1280.50">
    <property type="match status" value="1"/>
</dbReference>
<dbReference type="SUPFAM" id="SSF81383">
    <property type="entry name" value="F-box domain"/>
    <property type="match status" value="1"/>
</dbReference>
<dbReference type="CDD" id="cd22157">
    <property type="entry name" value="F-box_AtFBW1-like"/>
    <property type="match status" value="1"/>
</dbReference>
<dbReference type="InterPro" id="IPR056592">
    <property type="entry name" value="Beta-prop_At3g26010-like"/>
</dbReference>
<dbReference type="InterPro" id="IPR036047">
    <property type="entry name" value="F-box-like_dom_sf"/>
</dbReference>
<evidence type="ECO:0000313" key="3">
    <source>
        <dbReference type="Proteomes" id="UP001396334"/>
    </source>
</evidence>
<dbReference type="Pfam" id="PF24750">
    <property type="entry name" value="b-prop_At3g26010-like"/>
    <property type="match status" value="1"/>
</dbReference>
<accession>A0ABR2RV64</accession>
<gene>
    <name evidence="2" type="ORF">V6N11_079139</name>
</gene>
<protein>
    <recommendedName>
        <fullName evidence="1">F-box domain-containing protein</fullName>
    </recommendedName>
</protein>
<dbReference type="EMBL" id="JBBPBN010000020">
    <property type="protein sequence ID" value="KAK9016644.1"/>
    <property type="molecule type" value="Genomic_DNA"/>
</dbReference>
<sequence length="465" mass="53452">MCSNIKAVVSFVFNKIVRKLNLHSSMWKNDDSTERTTQGRDIVLLSDDLVIEVLCRLPPKTLMRYCCVCKDWYSLIMSCCVPRITPSLPFLGCQVRIKTRWDSVFDGALIPQAEAAGIADAWPPMFNVDKGFLVYIRHSPFYLLDSSNGLMLFLSLSKLNYVLWNPTTKQFLSFPYPNNNRDVFAFLAVGVKHVRIVAFPRDRGIVYVFSSHTCTWDERKVKYVRPVDRDTSTPLKRSVYLHGKLFRLGQPRLLLWYTITDDNVDVICNSVKLPGPDHNGIGKGRRDKKRWCIGSSEGRLQFAQRDPGIGLVQIWVFSFDTREWNLVHRFSLQALAKHPQLVDASALFRVVNPKFKLLTFDPVSNDGMIIWTPNLIFCYYWKSGKLIPLQWPNILNDALEHPPGRPETLKAKYNGQPSVNVIARDRSRSQPGGLLRYFETDGIFDFSSCTNASSDLIELMLKWWR</sequence>
<dbReference type="PANTHER" id="PTHR35546">
    <property type="entry name" value="F-BOX PROTEIN INTERACTION DOMAIN PROTEIN-RELATED"/>
    <property type="match status" value="1"/>
</dbReference>
<name>A0ABR2RV64_9ROSI</name>
<keyword evidence="3" id="KW-1185">Reference proteome</keyword>
<dbReference type="Proteomes" id="UP001396334">
    <property type="component" value="Unassembled WGS sequence"/>
</dbReference>
<dbReference type="InterPro" id="IPR055290">
    <property type="entry name" value="At3g26010-like"/>
</dbReference>
<organism evidence="2 3">
    <name type="scientific">Hibiscus sabdariffa</name>
    <name type="common">roselle</name>
    <dbReference type="NCBI Taxonomy" id="183260"/>
    <lineage>
        <taxon>Eukaryota</taxon>
        <taxon>Viridiplantae</taxon>
        <taxon>Streptophyta</taxon>
        <taxon>Embryophyta</taxon>
        <taxon>Tracheophyta</taxon>
        <taxon>Spermatophyta</taxon>
        <taxon>Magnoliopsida</taxon>
        <taxon>eudicotyledons</taxon>
        <taxon>Gunneridae</taxon>
        <taxon>Pentapetalae</taxon>
        <taxon>rosids</taxon>
        <taxon>malvids</taxon>
        <taxon>Malvales</taxon>
        <taxon>Malvaceae</taxon>
        <taxon>Malvoideae</taxon>
        <taxon>Hibiscus</taxon>
    </lineage>
</organism>
<dbReference type="Pfam" id="PF00646">
    <property type="entry name" value="F-box"/>
    <property type="match status" value="1"/>
</dbReference>
<evidence type="ECO:0000259" key="1">
    <source>
        <dbReference type="SMART" id="SM00256"/>
    </source>
</evidence>
<dbReference type="PANTHER" id="PTHR35546:SF130">
    <property type="entry name" value="EXPRESSED PROTEIN"/>
    <property type="match status" value="1"/>
</dbReference>
<comment type="caution">
    <text evidence="2">The sequence shown here is derived from an EMBL/GenBank/DDBJ whole genome shotgun (WGS) entry which is preliminary data.</text>
</comment>